<comment type="caution">
    <text evidence="1">The sequence shown here is derived from an EMBL/GenBank/DDBJ whole genome shotgun (WGS) entry which is preliminary data.</text>
</comment>
<dbReference type="AlphaFoldDB" id="A0A401Z1L7"/>
<dbReference type="OrthoDB" id="1779644at2"/>
<reference evidence="1 2" key="1">
    <citation type="submission" date="2018-12" db="EMBL/GenBank/DDBJ databases">
        <title>Draft genome sequence of Embleya hyalina NBRC 13850T.</title>
        <authorList>
            <person name="Komaki H."/>
            <person name="Hosoyama A."/>
            <person name="Kimura A."/>
            <person name="Ichikawa N."/>
            <person name="Tamura T."/>
        </authorList>
    </citation>
    <scope>NUCLEOTIDE SEQUENCE [LARGE SCALE GENOMIC DNA]</scope>
    <source>
        <strain evidence="1 2">NBRC 13850</strain>
    </source>
</reference>
<dbReference type="Pfam" id="PF19850">
    <property type="entry name" value="DUF6325"/>
    <property type="match status" value="1"/>
</dbReference>
<protein>
    <recommendedName>
        <fullName evidence="3">DUF1269 domain-containing family protein</fullName>
    </recommendedName>
</protein>
<sequence length="147" mass="15410">MSDEPNEPGPIDYLVIEFPGSRMTGEGLPLLVDLVDRGIIRVLDLIFVRKDSDGSIRGVELADLAGDDRLDLTVFEGASSGLLGRDEIDDAGKVLEPGSSAAVLVYENVWAGPLAAALRRGGARLVAGGRIPVQEILASLDAAENSA</sequence>
<name>A0A401Z1L7_9ACTN</name>
<proteinExistence type="predicted"/>
<evidence type="ECO:0008006" key="3">
    <source>
        <dbReference type="Google" id="ProtNLM"/>
    </source>
</evidence>
<dbReference type="Proteomes" id="UP000286931">
    <property type="component" value="Unassembled WGS sequence"/>
</dbReference>
<organism evidence="1 2">
    <name type="scientific">Embleya hyalina</name>
    <dbReference type="NCBI Taxonomy" id="516124"/>
    <lineage>
        <taxon>Bacteria</taxon>
        <taxon>Bacillati</taxon>
        <taxon>Actinomycetota</taxon>
        <taxon>Actinomycetes</taxon>
        <taxon>Kitasatosporales</taxon>
        <taxon>Streptomycetaceae</taxon>
        <taxon>Embleya</taxon>
    </lineage>
</organism>
<accession>A0A401Z1L7</accession>
<evidence type="ECO:0000313" key="1">
    <source>
        <dbReference type="EMBL" id="GCE00747.1"/>
    </source>
</evidence>
<evidence type="ECO:0000313" key="2">
    <source>
        <dbReference type="Proteomes" id="UP000286931"/>
    </source>
</evidence>
<keyword evidence="2" id="KW-1185">Reference proteome</keyword>
<dbReference type="InterPro" id="IPR046288">
    <property type="entry name" value="DUF6325"/>
</dbReference>
<gene>
    <name evidence="1" type="ORF">EHYA_08473</name>
</gene>
<dbReference type="RefSeq" id="WP_126642450.1">
    <property type="nucleotide sequence ID" value="NZ_BIFH01000042.1"/>
</dbReference>
<dbReference type="EMBL" id="BIFH01000042">
    <property type="protein sequence ID" value="GCE00747.1"/>
    <property type="molecule type" value="Genomic_DNA"/>
</dbReference>